<proteinExistence type="inferred from homology"/>
<dbReference type="InterPro" id="IPR008271">
    <property type="entry name" value="Ser/Thr_kinase_AS"/>
</dbReference>
<dbReference type="Proteomes" id="UP000504607">
    <property type="component" value="Unplaced"/>
</dbReference>
<dbReference type="SMART" id="SM00220">
    <property type="entry name" value="S_TKc"/>
    <property type="match status" value="1"/>
</dbReference>
<dbReference type="CDD" id="cd14066">
    <property type="entry name" value="STKc_IRAK"/>
    <property type="match status" value="1"/>
</dbReference>
<dbReference type="InterPro" id="IPR011009">
    <property type="entry name" value="Kinase-like_dom_sf"/>
</dbReference>
<dbReference type="AlphaFoldDB" id="A0A8N4EQC2"/>
<dbReference type="SUPFAM" id="SSF56112">
    <property type="entry name" value="Protein kinase-like (PK-like)"/>
    <property type="match status" value="1"/>
</dbReference>
<dbReference type="FunFam" id="3.30.200.20:FF:000394">
    <property type="entry name" value="Leucine-rich repeat receptor-like protein kinase"/>
    <property type="match status" value="1"/>
</dbReference>
<feature type="binding site" evidence="9">
    <location>
        <position position="82"/>
    </location>
    <ligand>
        <name>ATP</name>
        <dbReference type="ChEBI" id="CHEBI:30616"/>
    </ligand>
</feature>
<evidence type="ECO:0000259" key="12">
    <source>
        <dbReference type="PROSITE" id="PS50011"/>
    </source>
</evidence>
<reference evidence="14" key="1">
    <citation type="submission" date="2025-08" db="UniProtKB">
        <authorList>
            <consortium name="RefSeq"/>
        </authorList>
    </citation>
    <scope>IDENTIFICATION</scope>
</reference>
<keyword evidence="6" id="KW-0418">Kinase</keyword>
<dbReference type="OrthoDB" id="1909384at2759"/>
<keyword evidence="2 10" id="KW-0723">Serine/threonine-protein kinase</keyword>
<name>A0A8N4EQC2_ELAGV</name>
<comment type="similarity">
    <text evidence="10">Belongs to the protein kinase superfamily.</text>
</comment>
<dbReference type="Gene3D" id="1.10.510.10">
    <property type="entry name" value="Transferase(Phosphotransferase) domain 1"/>
    <property type="match status" value="1"/>
</dbReference>
<evidence type="ECO:0000256" key="5">
    <source>
        <dbReference type="ARBA" id="ARBA00022741"/>
    </source>
</evidence>
<dbReference type="GO" id="GO:0004674">
    <property type="term" value="F:protein serine/threonine kinase activity"/>
    <property type="evidence" value="ECO:0007669"/>
    <property type="project" value="UniProtKB-KW"/>
</dbReference>
<sequence>TCKALRHSHTTLITCCLAPLSLQVQPKKATSIEDQPIPPENRGFTYLELKTITNNFERVLGKGGFGTVYYGRLQDGTEVAVKLRARTSAQRIKEFQAEALLLSRVHHRNLVSLIGYCKDNNCLGLVYEFVAQGSLKDHLTDKDGTSRVLNWRERLRIAVDAALGLEYLHEGCTPPIIHRDVKTSNILLSENLVAKIADFGLSKAFLTDDHTHVSTEIIKGTPGYIDPEYHDTFQLNEKSDVYSFGVVLLELITGLPAVLRNPDRGHIVQWVWQRIARGEITDIVDAGLRGEYDTNSVWKVTDTAMKCTMPTASQRPTMIQVVIQLKESLQLMESLQLVVSHERAQNIYVEALELDQTDLVEIARIDMKTTVSGPIVR</sequence>
<dbReference type="GO" id="GO:0005524">
    <property type="term" value="F:ATP binding"/>
    <property type="evidence" value="ECO:0007669"/>
    <property type="project" value="UniProtKB-UniRule"/>
</dbReference>
<keyword evidence="7 9" id="KW-0067">ATP-binding</keyword>
<gene>
    <name evidence="14" type="primary">LOC114912865</name>
</gene>
<dbReference type="GO" id="GO:0016020">
    <property type="term" value="C:membrane"/>
    <property type="evidence" value="ECO:0007669"/>
    <property type="project" value="UniProtKB-SubCell"/>
</dbReference>
<evidence type="ECO:0000256" key="9">
    <source>
        <dbReference type="PROSITE-ProRule" id="PRU10141"/>
    </source>
</evidence>
<evidence type="ECO:0000256" key="2">
    <source>
        <dbReference type="ARBA" id="ARBA00022527"/>
    </source>
</evidence>
<keyword evidence="3" id="KW-0597">Phosphoprotein</keyword>
<dbReference type="InterPro" id="IPR001245">
    <property type="entry name" value="Ser-Thr/Tyr_kinase_cat_dom"/>
</dbReference>
<evidence type="ECO:0000256" key="11">
    <source>
        <dbReference type="SAM" id="SignalP"/>
    </source>
</evidence>
<evidence type="ECO:0000256" key="10">
    <source>
        <dbReference type="RuleBase" id="RU000304"/>
    </source>
</evidence>
<feature type="chain" id="PRO_5035472312" evidence="11">
    <location>
        <begin position="24"/>
        <end position="377"/>
    </location>
</feature>
<keyword evidence="8" id="KW-0675">Receptor</keyword>
<evidence type="ECO:0000256" key="8">
    <source>
        <dbReference type="ARBA" id="ARBA00023170"/>
    </source>
</evidence>
<accession>A0A8N4EQC2</accession>
<dbReference type="PROSITE" id="PS00108">
    <property type="entry name" value="PROTEIN_KINASE_ST"/>
    <property type="match status" value="1"/>
</dbReference>
<dbReference type="Pfam" id="PF07714">
    <property type="entry name" value="PK_Tyr_Ser-Thr"/>
    <property type="match status" value="1"/>
</dbReference>
<keyword evidence="13" id="KW-1185">Reference proteome</keyword>
<dbReference type="RefSeq" id="XP_029117017.1">
    <property type="nucleotide sequence ID" value="XM_029261184.1"/>
</dbReference>
<dbReference type="InterPro" id="IPR017441">
    <property type="entry name" value="Protein_kinase_ATP_BS"/>
</dbReference>
<dbReference type="PANTHER" id="PTHR45631:SF202">
    <property type="entry name" value="SENESCENCE-INDUCED RECEPTOR-LIKE SERINE_THREONINE-PROTEIN KINASE"/>
    <property type="match status" value="1"/>
</dbReference>
<dbReference type="PROSITE" id="PS00107">
    <property type="entry name" value="PROTEIN_KINASE_ATP"/>
    <property type="match status" value="1"/>
</dbReference>
<feature type="non-terminal residue" evidence="14">
    <location>
        <position position="1"/>
    </location>
</feature>
<dbReference type="PANTHER" id="PTHR45631">
    <property type="entry name" value="OS07G0107800 PROTEIN-RELATED"/>
    <property type="match status" value="1"/>
</dbReference>
<evidence type="ECO:0000256" key="7">
    <source>
        <dbReference type="ARBA" id="ARBA00022840"/>
    </source>
</evidence>
<evidence type="ECO:0000256" key="4">
    <source>
        <dbReference type="ARBA" id="ARBA00022679"/>
    </source>
</evidence>
<evidence type="ECO:0000256" key="1">
    <source>
        <dbReference type="ARBA" id="ARBA00004167"/>
    </source>
</evidence>
<feature type="signal peptide" evidence="11">
    <location>
        <begin position="1"/>
        <end position="23"/>
    </location>
</feature>
<evidence type="ECO:0000313" key="13">
    <source>
        <dbReference type="Proteomes" id="UP000504607"/>
    </source>
</evidence>
<evidence type="ECO:0000256" key="6">
    <source>
        <dbReference type="ARBA" id="ARBA00022777"/>
    </source>
</evidence>
<dbReference type="Gene3D" id="3.30.200.20">
    <property type="entry name" value="Phosphorylase Kinase, domain 1"/>
    <property type="match status" value="1"/>
</dbReference>
<organism evidence="13 14">
    <name type="scientific">Elaeis guineensis var. tenera</name>
    <name type="common">Oil palm</name>
    <dbReference type="NCBI Taxonomy" id="51953"/>
    <lineage>
        <taxon>Eukaryota</taxon>
        <taxon>Viridiplantae</taxon>
        <taxon>Streptophyta</taxon>
        <taxon>Embryophyta</taxon>
        <taxon>Tracheophyta</taxon>
        <taxon>Spermatophyta</taxon>
        <taxon>Magnoliopsida</taxon>
        <taxon>Liliopsida</taxon>
        <taxon>Arecaceae</taxon>
        <taxon>Arecoideae</taxon>
        <taxon>Cocoseae</taxon>
        <taxon>Elaeidinae</taxon>
        <taxon>Elaeis</taxon>
    </lineage>
</organism>
<keyword evidence="5 9" id="KW-0547">Nucleotide-binding</keyword>
<keyword evidence="11" id="KW-0732">Signal</keyword>
<comment type="subcellular location">
    <subcellularLocation>
        <location evidence="1">Membrane</location>
        <topology evidence="1">Single-pass membrane protein</topology>
    </subcellularLocation>
</comment>
<protein>
    <submittedName>
        <fullName evidence="14">Receptor-like protein kinase At3g21340</fullName>
    </submittedName>
</protein>
<dbReference type="PROSITE" id="PS50011">
    <property type="entry name" value="PROTEIN_KINASE_DOM"/>
    <property type="match status" value="1"/>
</dbReference>
<feature type="domain" description="Protein kinase" evidence="12">
    <location>
        <begin position="54"/>
        <end position="329"/>
    </location>
</feature>
<dbReference type="FunFam" id="1.10.510.10:FF:000146">
    <property type="entry name" value="LRR receptor-like serine/threonine-protein kinase IOS1"/>
    <property type="match status" value="1"/>
</dbReference>
<evidence type="ECO:0000256" key="3">
    <source>
        <dbReference type="ARBA" id="ARBA00022553"/>
    </source>
</evidence>
<keyword evidence="4" id="KW-0808">Transferase</keyword>
<dbReference type="InterPro" id="IPR000719">
    <property type="entry name" value="Prot_kinase_dom"/>
</dbReference>
<evidence type="ECO:0000313" key="14">
    <source>
        <dbReference type="RefSeq" id="XP_029117017.1"/>
    </source>
</evidence>